<name>A0A140JZF7_GYMST</name>
<dbReference type="GO" id="GO:0006412">
    <property type="term" value="P:translation"/>
    <property type="evidence" value="ECO:0007669"/>
    <property type="project" value="InterPro"/>
</dbReference>
<dbReference type="Gene3D" id="3.30.1140.32">
    <property type="entry name" value="Ribosomal protein S3, C-terminal domain"/>
    <property type="match status" value="1"/>
</dbReference>
<dbReference type="PANTHER" id="PTHR11760:SF19">
    <property type="entry name" value="SMALL RIBOSOMAL SUBUNIT PROTEIN US3C"/>
    <property type="match status" value="1"/>
</dbReference>
<comment type="similarity">
    <text evidence="1 5">Belongs to the universal ribosomal protein uS3 family.</text>
</comment>
<organism evidence="7">
    <name type="scientific">Gymnochlora stellata</name>
    <dbReference type="NCBI Taxonomy" id="67809"/>
    <lineage>
        <taxon>Eukaryota</taxon>
        <taxon>Sar</taxon>
        <taxon>Rhizaria</taxon>
        <taxon>Cercozoa</taxon>
        <taxon>Chlorarachniophyceae</taxon>
        <taxon>Gymnochlora</taxon>
    </lineage>
</organism>
<dbReference type="GO" id="GO:0022627">
    <property type="term" value="C:cytosolic small ribosomal subunit"/>
    <property type="evidence" value="ECO:0007669"/>
    <property type="project" value="TreeGrafter"/>
</dbReference>
<dbReference type="AlphaFoldDB" id="A0A140JZF7"/>
<evidence type="ECO:0000259" key="6">
    <source>
        <dbReference type="Pfam" id="PF00189"/>
    </source>
</evidence>
<dbReference type="GO" id="GO:0003735">
    <property type="term" value="F:structural constituent of ribosome"/>
    <property type="evidence" value="ECO:0007669"/>
    <property type="project" value="InterPro"/>
</dbReference>
<gene>
    <name evidence="7" type="primary">rps3</name>
</gene>
<dbReference type="Pfam" id="PF00189">
    <property type="entry name" value="Ribosomal_S3_C"/>
    <property type="match status" value="1"/>
</dbReference>
<reference evidence="7" key="1">
    <citation type="journal article" date="2016" name="J. Plant Res.">
        <title>Plastid genome sequences of Gymnochlora stellata, Lotharella vacuolata, and Partenskyella glossopodia reveal remarkable structural conservation among chlorarachniophyte species.</title>
        <authorList>
            <person name="Suzuki S."/>
            <person name="Hirakawa Y."/>
            <person name="Kofuji R."/>
            <person name="Sugita M."/>
            <person name="Ishida K."/>
        </authorList>
    </citation>
    <scope>NUCLEOTIDE SEQUENCE</scope>
    <source>
        <strain evidence="7">CCMP2053</strain>
    </source>
</reference>
<keyword evidence="2 5" id="KW-0689">Ribosomal protein</keyword>
<geneLocation type="plastid" evidence="7"/>
<protein>
    <recommendedName>
        <fullName evidence="4">Small ribosomal subunit protein uS3c</fullName>
    </recommendedName>
</protein>
<dbReference type="InterPro" id="IPR005704">
    <property type="entry name" value="Ribosomal_uS3_bac-typ"/>
</dbReference>
<dbReference type="PROSITE" id="PS00548">
    <property type="entry name" value="RIBOSOMAL_S3"/>
    <property type="match status" value="1"/>
</dbReference>
<feature type="domain" description="Small ribosomal subunit protein uS3 C-terminal" evidence="6">
    <location>
        <begin position="158"/>
        <end position="239"/>
    </location>
</feature>
<dbReference type="SUPFAM" id="SSF54814">
    <property type="entry name" value="Prokaryotic type KH domain (KH-domain type II)"/>
    <property type="match status" value="1"/>
</dbReference>
<evidence type="ECO:0000256" key="3">
    <source>
        <dbReference type="ARBA" id="ARBA00023274"/>
    </source>
</evidence>
<dbReference type="EMBL" id="AP014947">
    <property type="protein sequence ID" value="BAU62484.1"/>
    <property type="molecule type" value="Genomic_DNA"/>
</dbReference>
<dbReference type="SUPFAM" id="SSF54821">
    <property type="entry name" value="Ribosomal protein S3 C-terminal domain"/>
    <property type="match status" value="1"/>
</dbReference>
<dbReference type="RefSeq" id="YP_009240350.1">
    <property type="nucleotide sequence ID" value="NC_029741.1"/>
</dbReference>
<dbReference type="InterPro" id="IPR009019">
    <property type="entry name" value="KH_sf_prok-type"/>
</dbReference>
<sequence>MGQKVHPLGFRVGLTQNYQSTWFTNLNNYSNLLFQDHIIRQTIQDYFNKVNLKKNSKTVVNLLNIINIEIKRKFDYTDIIVSIASTKKVLADKSLNNSEINETIISNDLIDKLHASLLKKLISLFQKNNLDCSKLILTIQESSELETNANFIAKCLIDDLENRIPFRRALKNILNIAQKQRDLFGIKIRVSGRLNGIEMARSEWIREGRIPLQTLTANIDYCNDIAHTKYGLLGVKVWVYKK</sequence>
<dbReference type="InterPro" id="IPR057258">
    <property type="entry name" value="Ribosomal_uS3"/>
</dbReference>
<dbReference type="InterPro" id="IPR036419">
    <property type="entry name" value="Ribosomal_S3_C_sf"/>
</dbReference>
<proteinExistence type="inferred from homology"/>
<evidence type="ECO:0000256" key="2">
    <source>
        <dbReference type="ARBA" id="ARBA00022980"/>
    </source>
</evidence>
<dbReference type="GeneID" id="27109986"/>
<dbReference type="NCBIfam" id="TIGR01009">
    <property type="entry name" value="rpsC_bact"/>
    <property type="match status" value="1"/>
</dbReference>
<keyword evidence="3 5" id="KW-0687">Ribonucleoprotein</keyword>
<evidence type="ECO:0000256" key="4">
    <source>
        <dbReference type="ARBA" id="ARBA00035154"/>
    </source>
</evidence>
<dbReference type="InterPro" id="IPR001351">
    <property type="entry name" value="Ribosomal_uS3_C"/>
</dbReference>
<evidence type="ECO:0000256" key="5">
    <source>
        <dbReference type="RuleBase" id="RU003624"/>
    </source>
</evidence>
<keyword evidence="7" id="KW-0934">Plastid</keyword>
<evidence type="ECO:0000256" key="1">
    <source>
        <dbReference type="ARBA" id="ARBA00010761"/>
    </source>
</evidence>
<dbReference type="Gene3D" id="3.30.300.20">
    <property type="match status" value="1"/>
</dbReference>
<dbReference type="InterPro" id="IPR015946">
    <property type="entry name" value="KH_dom-like_a/b"/>
</dbReference>
<evidence type="ECO:0000313" key="7">
    <source>
        <dbReference type="EMBL" id="BAU62484.1"/>
    </source>
</evidence>
<dbReference type="PANTHER" id="PTHR11760">
    <property type="entry name" value="30S/40S RIBOSOMAL PROTEIN S3"/>
    <property type="match status" value="1"/>
</dbReference>
<accession>A0A140JZF7</accession>
<dbReference type="HAMAP" id="MF_01309_B">
    <property type="entry name" value="Ribosomal_uS3_B"/>
    <property type="match status" value="1"/>
</dbReference>
<dbReference type="InterPro" id="IPR018280">
    <property type="entry name" value="Ribosomal_uS3_CS"/>
</dbReference>
<dbReference type="GO" id="GO:0003723">
    <property type="term" value="F:RNA binding"/>
    <property type="evidence" value="ECO:0007669"/>
    <property type="project" value="InterPro"/>
</dbReference>